<dbReference type="PIRSF" id="PIRSF015601">
    <property type="entry name" value="MTase_slr0722"/>
    <property type="match status" value="1"/>
</dbReference>
<evidence type="ECO:0000259" key="11">
    <source>
        <dbReference type="Pfam" id="PF04452"/>
    </source>
</evidence>
<keyword evidence="4 10" id="KW-0698">rRNA processing</keyword>
<evidence type="ECO:0000256" key="4">
    <source>
        <dbReference type="ARBA" id="ARBA00022552"/>
    </source>
</evidence>
<evidence type="ECO:0000256" key="5">
    <source>
        <dbReference type="ARBA" id="ARBA00022603"/>
    </source>
</evidence>
<comment type="caution">
    <text evidence="13">The sequence shown here is derived from an EMBL/GenBank/DDBJ whole genome shotgun (WGS) entry which is preliminary data.</text>
</comment>
<dbReference type="PANTHER" id="PTHR30027:SF3">
    <property type="entry name" value="16S RRNA (URACIL(1498)-N(3))-METHYLTRANSFERASE"/>
    <property type="match status" value="1"/>
</dbReference>
<keyword evidence="5 10" id="KW-0489">Methyltransferase</keyword>
<dbReference type="InterPro" id="IPR029028">
    <property type="entry name" value="Alpha/beta_knot_MTases"/>
</dbReference>
<dbReference type="SUPFAM" id="SSF88697">
    <property type="entry name" value="PUA domain-like"/>
    <property type="match status" value="1"/>
</dbReference>
<dbReference type="STRING" id="1817863.A2Y62_14155"/>
<accession>A0A1F5VFN2</accession>
<keyword evidence="7 10" id="KW-0949">S-adenosyl-L-methionine</keyword>
<feature type="domain" description="Ribosomal RNA small subunit methyltransferase E methyltransferase" evidence="11">
    <location>
        <begin position="78"/>
        <end position="242"/>
    </location>
</feature>
<dbReference type="InterPro" id="IPR006700">
    <property type="entry name" value="RsmE"/>
</dbReference>
<evidence type="ECO:0000256" key="9">
    <source>
        <dbReference type="ARBA" id="ARBA00047944"/>
    </source>
</evidence>
<feature type="domain" description="Ribosomal RNA small subunit methyltransferase E PUA-like" evidence="12">
    <location>
        <begin position="28"/>
        <end position="66"/>
    </location>
</feature>
<organism evidence="13 14">
    <name type="scientific">Candidatus Fischerbacteria bacterium RBG_13_37_8</name>
    <dbReference type="NCBI Taxonomy" id="1817863"/>
    <lineage>
        <taxon>Bacteria</taxon>
        <taxon>Candidatus Fischeribacteriota</taxon>
    </lineage>
</organism>
<proteinExistence type="inferred from homology"/>
<dbReference type="Gene3D" id="2.40.240.20">
    <property type="entry name" value="Hypothetical PUA domain-like, domain 1"/>
    <property type="match status" value="1"/>
</dbReference>
<sequence length="250" mass="28854">MEIRRIYIESFKQDGDTLLLNAAASKRIINVLRLKKGNCIELFWNDNNDYLTEIIEMNHGTVQVKLKEQITRNEFCGNLRIAQSLLKSTRMDWLVEKIAEIGITKFYPIVSHYSVFSMPVQNSHRKILRWQKIMTSAAEQSYKNRIPEINEIRNFTNTLVDLKNEYDIIFFCNKSKKALDIYSLKGNNRILHGNTVLFIGPEGGWSDEEIKLAEVTGALIIAFPNVIYRSETAALAALIIMQYIKSSEEK</sequence>
<dbReference type="AlphaFoldDB" id="A0A1F5VFN2"/>
<dbReference type="SUPFAM" id="SSF75217">
    <property type="entry name" value="alpha/beta knot"/>
    <property type="match status" value="1"/>
</dbReference>
<protein>
    <recommendedName>
        <fullName evidence="10">Ribosomal RNA small subunit methyltransferase E</fullName>
        <ecNumber evidence="10">2.1.1.193</ecNumber>
    </recommendedName>
</protein>
<dbReference type="Proteomes" id="UP000178943">
    <property type="component" value="Unassembled WGS sequence"/>
</dbReference>
<comment type="function">
    <text evidence="8 10">Specifically methylates the N3 position of the uracil ring of uridine 1498 (m3U1498) in 16S rRNA. Acts on the fully assembled 30S ribosomal subunit.</text>
</comment>
<dbReference type="InterPro" id="IPR046887">
    <property type="entry name" value="RsmE_PUA-like"/>
</dbReference>
<name>A0A1F5VFN2_9BACT</name>
<dbReference type="PANTHER" id="PTHR30027">
    <property type="entry name" value="RIBOSOMAL RNA SMALL SUBUNIT METHYLTRANSFERASE E"/>
    <property type="match status" value="1"/>
</dbReference>
<evidence type="ECO:0000256" key="7">
    <source>
        <dbReference type="ARBA" id="ARBA00022691"/>
    </source>
</evidence>
<dbReference type="NCBIfam" id="TIGR00046">
    <property type="entry name" value="RsmE family RNA methyltransferase"/>
    <property type="match status" value="1"/>
</dbReference>
<evidence type="ECO:0000256" key="3">
    <source>
        <dbReference type="ARBA" id="ARBA00022490"/>
    </source>
</evidence>
<dbReference type="GO" id="GO:0005737">
    <property type="term" value="C:cytoplasm"/>
    <property type="evidence" value="ECO:0007669"/>
    <property type="project" value="UniProtKB-SubCell"/>
</dbReference>
<evidence type="ECO:0000313" key="14">
    <source>
        <dbReference type="Proteomes" id="UP000178943"/>
    </source>
</evidence>
<reference evidence="13 14" key="1">
    <citation type="journal article" date="2016" name="Nat. Commun.">
        <title>Thousands of microbial genomes shed light on interconnected biogeochemical processes in an aquifer system.</title>
        <authorList>
            <person name="Anantharaman K."/>
            <person name="Brown C.T."/>
            <person name="Hug L.A."/>
            <person name="Sharon I."/>
            <person name="Castelle C.J."/>
            <person name="Probst A.J."/>
            <person name="Thomas B.C."/>
            <person name="Singh A."/>
            <person name="Wilkins M.J."/>
            <person name="Karaoz U."/>
            <person name="Brodie E.L."/>
            <person name="Williams K.H."/>
            <person name="Hubbard S.S."/>
            <person name="Banfield J.F."/>
        </authorList>
    </citation>
    <scope>NUCLEOTIDE SEQUENCE [LARGE SCALE GENOMIC DNA]</scope>
</reference>
<dbReference type="InterPro" id="IPR046886">
    <property type="entry name" value="RsmE_MTase_dom"/>
</dbReference>
<dbReference type="EC" id="2.1.1.193" evidence="10"/>
<evidence type="ECO:0000259" key="12">
    <source>
        <dbReference type="Pfam" id="PF20260"/>
    </source>
</evidence>
<gene>
    <name evidence="13" type="ORF">A2Y62_14155</name>
</gene>
<dbReference type="InterPro" id="IPR029026">
    <property type="entry name" value="tRNA_m1G_MTases_N"/>
</dbReference>
<keyword evidence="6 10" id="KW-0808">Transferase</keyword>
<dbReference type="Pfam" id="PF20260">
    <property type="entry name" value="PUA_4"/>
    <property type="match status" value="1"/>
</dbReference>
<comment type="similarity">
    <text evidence="2 10">Belongs to the RNA methyltransferase RsmE family.</text>
</comment>
<evidence type="ECO:0000256" key="10">
    <source>
        <dbReference type="PIRNR" id="PIRNR015601"/>
    </source>
</evidence>
<comment type="subcellular location">
    <subcellularLocation>
        <location evidence="1 10">Cytoplasm</location>
    </subcellularLocation>
</comment>
<comment type="catalytic activity">
    <reaction evidence="9 10">
        <text>uridine(1498) in 16S rRNA + S-adenosyl-L-methionine = N(3)-methyluridine(1498) in 16S rRNA + S-adenosyl-L-homocysteine + H(+)</text>
        <dbReference type="Rhea" id="RHEA:42920"/>
        <dbReference type="Rhea" id="RHEA-COMP:10283"/>
        <dbReference type="Rhea" id="RHEA-COMP:10284"/>
        <dbReference type="ChEBI" id="CHEBI:15378"/>
        <dbReference type="ChEBI" id="CHEBI:57856"/>
        <dbReference type="ChEBI" id="CHEBI:59789"/>
        <dbReference type="ChEBI" id="CHEBI:65315"/>
        <dbReference type="ChEBI" id="CHEBI:74502"/>
        <dbReference type="EC" id="2.1.1.193"/>
    </reaction>
</comment>
<evidence type="ECO:0000256" key="2">
    <source>
        <dbReference type="ARBA" id="ARBA00005528"/>
    </source>
</evidence>
<evidence type="ECO:0000313" key="13">
    <source>
        <dbReference type="EMBL" id="OGF62257.1"/>
    </source>
</evidence>
<keyword evidence="3 10" id="KW-0963">Cytoplasm</keyword>
<dbReference type="GO" id="GO:0070475">
    <property type="term" value="P:rRNA base methylation"/>
    <property type="evidence" value="ECO:0007669"/>
    <property type="project" value="TreeGrafter"/>
</dbReference>
<evidence type="ECO:0000256" key="8">
    <source>
        <dbReference type="ARBA" id="ARBA00025699"/>
    </source>
</evidence>
<dbReference type="Pfam" id="PF04452">
    <property type="entry name" value="Methyltrans_RNA"/>
    <property type="match status" value="1"/>
</dbReference>
<dbReference type="GO" id="GO:0070042">
    <property type="term" value="F:rRNA (uridine-N3-)-methyltransferase activity"/>
    <property type="evidence" value="ECO:0007669"/>
    <property type="project" value="TreeGrafter"/>
</dbReference>
<dbReference type="InterPro" id="IPR015947">
    <property type="entry name" value="PUA-like_sf"/>
</dbReference>
<evidence type="ECO:0000256" key="1">
    <source>
        <dbReference type="ARBA" id="ARBA00004496"/>
    </source>
</evidence>
<dbReference type="CDD" id="cd18084">
    <property type="entry name" value="RsmE-like"/>
    <property type="match status" value="1"/>
</dbReference>
<evidence type="ECO:0000256" key="6">
    <source>
        <dbReference type="ARBA" id="ARBA00022679"/>
    </source>
</evidence>
<dbReference type="Gene3D" id="3.40.1280.10">
    <property type="match status" value="1"/>
</dbReference>
<dbReference type="EMBL" id="MFGW01000183">
    <property type="protein sequence ID" value="OGF62257.1"/>
    <property type="molecule type" value="Genomic_DNA"/>
</dbReference>